<dbReference type="EMBL" id="CAUYUJ010020807">
    <property type="protein sequence ID" value="CAK0900605.1"/>
    <property type="molecule type" value="Genomic_DNA"/>
</dbReference>
<proteinExistence type="predicted"/>
<evidence type="ECO:0000256" key="1">
    <source>
        <dbReference type="SAM" id="MobiDB-lite"/>
    </source>
</evidence>
<protein>
    <submittedName>
        <fullName evidence="2">Uncharacterized protein</fullName>
    </submittedName>
</protein>
<name>A0ABN9XLS7_9DINO</name>
<gene>
    <name evidence="2" type="ORF">PCOR1329_LOCUS77839</name>
</gene>
<feature type="compositionally biased region" description="Basic and acidic residues" evidence="1">
    <location>
        <begin position="107"/>
        <end position="134"/>
    </location>
</feature>
<sequence>MPVTSEQVEEWADEIWEGLGKDPSWSIAEVRCKEEGCPPVETVITDLNTKKPVPGRGVYKIFKAIAEVTQEDVKQVLTTQEAAGGHGHGGGHGGGHADSGHAAHSGDCCKEGHGGHEGHKGHDGHGGGHGDGGHAAHSGDCCEGGHGGHEGHADAGHGGHGGHS</sequence>
<feature type="compositionally biased region" description="Gly residues" evidence="1">
    <location>
        <begin position="84"/>
        <end position="97"/>
    </location>
</feature>
<evidence type="ECO:0000313" key="2">
    <source>
        <dbReference type="EMBL" id="CAK0900605.1"/>
    </source>
</evidence>
<comment type="caution">
    <text evidence="2">The sequence shown here is derived from an EMBL/GenBank/DDBJ whole genome shotgun (WGS) entry which is preliminary data.</text>
</comment>
<reference evidence="2" key="1">
    <citation type="submission" date="2023-10" db="EMBL/GenBank/DDBJ databases">
        <authorList>
            <person name="Chen Y."/>
            <person name="Shah S."/>
            <person name="Dougan E. K."/>
            <person name="Thang M."/>
            <person name="Chan C."/>
        </authorList>
    </citation>
    <scope>NUCLEOTIDE SEQUENCE [LARGE SCALE GENOMIC DNA]</scope>
</reference>
<feature type="region of interest" description="Disordered" evidence="1">
    <location>
        <begin position="82"/>
        <end position="136"/>
    </location>
</feature>
<dbReference type="Proteomes" id="UP001189429">
    <property type="component" value="Unassembled WGS sequence"/>
</dbReference>
<evidence type="ECO:0000313" key="3">
    <source>
        <dbReference type="Proteomes" id="UP001189429"/>
    </source>
</evidence>
<keyword evidence="3" id="KW-1185">Reference proteome</keyword>
<organism evidence="2 3">
    <name type="scientific">Prorocentrum cordatum</name>
    <dbReference type="NCBI Taxonomy" id="2364126"/>
    <lineage>
        <taxon>Eukaryota</taxon>
        <taxon>Sar</taxon>
        <taxon>Alveolata</taxon>
        <taxon>Dinophyceae</taxon>
        <taxon>Prorocentrales</taxon>
        <taxon>Prorocentraceae</taxon>
        <taxon>Prorocentrum</taxon>
    </lineage>
</organism>
<accession>A0ABN9XLS7</accession>